<reference evidence="11 12" key="1">
    <citation type="submission" date="2019-06" db="EMBL/GenBank/DDBJ databases">
        <authorList>
            <person name="Rodrigo-Torres L."/>
            <person name="Arahal R. D."/>
            <person name="Lucena T."/>
        </authorList>
    </citation>
    <scope>NUCLEOTIDE SEQUENCE [LARGE SCALE GENOMIC DNA]</scope>
    <source>
        <strain evidence="11 12">SB0023/3</strain>
    </source>
</reference>
<dbReference type="EMBL" id="CABFPH010000005">
    <property type="protein sequence ID" value="VUD70087.1"/>
    <property type="molecule type" value="Genomic_DNA"/>
</dbReference>
<keyword evidence="8" id="KW-0812">Transmembrane</keyword>
<sequence>MEEALTAQGRYFDGVSARPHPVTVTLTDRLAVSGPGLRRDWNLLDLRAAETVPPLTRVGAAGEVARVEFSDEALAAALAARCPDLHRHESRGGMLRLVLWSIAAGLSVLLVAVFGVPVLARLAVPLVPDAAETRLGRAVEDQVVRLLGDPPLCADPAGRAVLDALVARLAGAAPDLPRDVTVSVRRNGLANALTLPGGRIVVLSDLIAKARSADEFAGVLAHELGHAALRDPTRSLIQASATSFLLSLVLGDLTGSTVIVAVGQAALSAGYSRAAERAADAYAVALMGRAGGNGAALAVILERIARDEGDDDLAFLRSHPFTRERAAAIRALAGPEAEGMRILPDADWASLRAICGPGVAEDAAKPDKPRRRRPSSDTPL</sequence>
<name>A0A509E786_9HYPH</name>
<keyword evidence="1 6" id="KW-0645">Protease</keyword>
<dbReference type="InterPro" id="IPR001915">
    <property type="entry name" value="Peptidase_M48"/>
</dbReference>
<gene>
    <name evidence="11" type="primary">bepA_1</name>
    <name evidence="11" type="ORF">MET9862_00649</name>
</gene>
<feature type="domain" description="DUF7092" evidence="10">
    <location>
        <begin position="7"/>
        <end position="80"/>
    </location>
</feature>
<evidence type="ECO:0000256" key="7">
    <source>
        <dbReference type="SAM" id="MobiDB-lite"/>
    </source>
</evidence>
<dbReference type="Proteomes" id="UP000410984">
    <property type="component" value="Unassembled WGS sequence"/>
</dbReference>
<evidence type="ECO:0000259" key="10">
    <source>
        <dbReference type="Pfam" id="PF23368"/>
    </source>
</evidence>
<dbReference type="Pfam" id="PF01435">
    <property type="entry name" value="Peptidase_M48"/>
    <property type="match status" value="1"/>
</dbReference>
<keyword evidence="4 6" id="KW-0862">Zinc</keyword>
<proteinExistence type="inferred from homology"/>
<evidence type="ECO:0000256" key="3">
    <source>
        <dbReference type="ARBA" id="ARBA00022801"/>
    </source>
</evidence>
<feature type="domain" description="Peptidase M48" evidence="9">
    <location>
        <begin position="162"/>
        <end position="332"/>
    </location>
</feature>
<dbReference type="PANTHER" id="PTHR22726">
    <property type="entry name" value="METALLOENDOPEPTIDASE OMA1"/>
    <property type="match status" value="1"/>
</dbReference>
<evidence type="ECO:0000313" key="12">
    <source>
        <dbReference type="Proteomes" id="UP000410984"/>
    </source>
</evidence>
<feature type="region of interest" description="Disordered" evidence="7">
    <location>
        <begin position="359"/>
        <end position="380"/>
    </location>
</feature>
<comment type="similarity">
    <text evidence="6">Belongs to the peptidase M48 family.</text>
</comment>
<keyword evidence="2" id="KW-0479">Metal-binding</keyword>
<organism evidence="11 12">
    <name type="scientific">Methylobacterium symbioticum</name>
    <dbReference type="NCBI Taxonomy" id="2584084"/>
    <lineage>
        <taxon>Bacteria</taxon>
        <taxon>Pseudomonadati</taxon>
        <taxon>Pseudomonadota</taxon>
        <taxon>Alphaproteobacteria</taxon>
        <taxon>Hyphomicrobiales</taxon>
        <taxon>Methylobacteriaceae</taxon>
        <taxon>Methylobacterium</taxon>
    </lineage>
</organism>
<evidence type="ECO:0000256" key="1">
    <source>
        <dbReference type="ARBA" id="ARBA00022670"/>
    </source>
</evidence>
<dbReference type="GO" id="GO:0016020">
    <property type="term" value="C:membrane"/>
    <property type="evidence" value="ECO:0007669"/>
    <property type="project" value="TreeGrafter"/>
</dbReference>
<dbReference type="PANTHER" id="PTHR22726:SF1">
    <property type="entry name" value="METALLOENDOPEPTIDASE OMA1, MITOCHONDRIAL"/>
    <property type="match status" value="1"/>
</dbReference>
<evidence type="ECO:0000256" key="6">
    <source>
        <dbReference type="RuleBase" id="RU003983"/>
    </source>
</evidence>
<keyword evidence="3 6" id="KW-0378">Hydrolase</keyword>
<dbReference type="GO" id="GO:0004222">
    <property type="term" value="F:metalloendopeptidase activity"/>
    <property type="evidence" value="ECO:0007669"/>
    <property type="project" value="InterPro"/>
</dbReference>
<evidence type="ECO:0000256" key="5">
    <source>
        <dbReference type="ARBA" id="ARBA00023049"/>
    </source>
</evidence>
<dbReference type="GO" id="GO:0051603">
    <property type="term" value="P:proteolysis involved in protein catabolic process"/>
    <property type="evidence" value="ECO:0007669"/>
    <property type="project" value="TreeGrafter"/>
</dbReference>
<dbReference type="GO" id="GO:0046872">
    <property type="term" value="F:metal ion binding"/>
    <property type="evidence" value="ECO:0007669"/>
    <property type="project" value="UniProtKB-KW"/>
</dbReference>
<comment type="cofactor">
    <cofactor evidence="6">
        <name>Zn(2+)</name>
        <dbReference type="ChEBI" id="CHEBI:29105"/>
    </cofactor>
    <text evidence="6">Binds 1 zinc ion per subunit.</text>
</comment>
<dbReference type="EC" id="3.4.-.-" evidence="11"/>
<keyword evidence="12" id="KW-1185">Reference proteome</keyword>
<accession>A0A509E786</accession>
<evidence type="ECO:0000256" key="8">
    <source>
        <dbReference type="SAM" id="Phobius"/>
    </source>
</evidence>
<keyword evidence="5 6" id="KW-0482">Metalloprotease</keyword>
<dbReference type="OrthoDB" id="9810445at2"/>
<dbReference type="AlphaFoldDB" id="A0A509E786"/>
<protein>
    <submittedName>
        <fullName evidence="11">Beta-barrel assembly-enhancing protease</fullName>
        <ecNumber evidence="11">3.4.-.-</ecNumber>
    </submittedName>
</protein>
<evidence type="ECO:0000256" key="4">
    <source>
        <dbReference type="ARBA" id="ARBA00022833"/>
    </source>
</evidence>
<evidence type="ECO:0000256" key="2">
    <source>
        <dbReference type="ARBA" id="ARBA00022723"/>
    </source>
</evidence>
<dbReference type="InterPro" id="IPR055518">
    <property type="entry name" value="DUF7092"/>
</dbReference>
<evidence type="ECO:0000313" key="11">
    <source>
        <dbReference type="EMBL" id="VUD70087.1"/>
    </source>
</evidence>
<dbReference type="RefSeq" id="WP_142581680.1">
    <property type="nucleotide sequence ID" value="NZ_CABFPH010000005.1"/>
</dbReference>
<evidence type="ECO:0000259" key="9">
    <source>
        <dbReference type="Pfam" id="PF01435"/>
    </source>
</evidence>
<keyword evidence="8" id="KW-0472">Membrane</keyword>
<dbReference type="InterPro" id="IPR051156">
    <property type="entry name" value="Mito/Outer_Membr_Metalloprot"/>
</dbReference>
<keyword evidence="8" id="KW-1133">Transmembrane helix</keyword>
<dbReference type="Gene3D" id="3.30.2010.10">
    <property type="entry name" value="Metalloproteases ('zincins'), catalytic domain"/>
    <property type="match status" value="1"/>
</dbReference>
<feature type="transmembrane region" description="Helical" evidence="8">
    <location>
        <begin position="97"/>
        <end position="120"/>
    </location>
</feature>
<dbReference type="CDD" id="cd07332">
    <property type="entry name" value="M48C_Oma1_like"/>
    <property type="match status" value="1"/>
</dbReference>
<dbReference type="Pfam" id="PF23368">
    <property type="entry name" value="DUF7092"/>
    <property type="match status" value="1"/>
</dbReference>